<dbReference type="Pfam" id="PF00440">
    <property type="entry name" value="TetR_N"/>
    <property type="match status" value="1"/>
</dbReference>
<dbReference type="InterPro" id="IPR001647">
    <property type="entry name" value="HTH_TetR"/>
</dbReference>
<accession>A0NXJ5</accession>
<dbReference type="PRINTS" id="PR00455">
    <property type="entry name" value="HTHTETR"/>
</dbReference>
<evidence type="ECO:0000256" key="3">
    <source>
        <dbReference type="ARBA" id="ARBA00023163"/>
    </source>
</evidence>
<proteinExistence type="predicted"/>
<organism evidence="6 7">
    <name type="scientific">Roseibium aggregatum (strain ATCC 25650 / DSM 13394 / JCM 20685 / NBRC 16684 / NCIMB 2208 / IAM 12614 / B1)</name>
    <name type="common">Stappia aggregata</name>
    <dbReference type="NCBI Taxonomy" id="384765"/>
    <lineage>
        <taxon>Bacteria</taxon>
        <taxon>Pseudomonadati</taxon>
        <taxon>Pseudomonadota</taxon>
        <taxon>Alphaproteobacteria</taxon>
        <taxon>Hyphomicrobiales</taxon>
        <taxon>Stappiaceae</taxon>
        <taxon>Roseibium</taxon>
    </lineage>
</organism>
<dbReference type="Gene3D" id="1.10.357.10">
    <property type="entry name" value="Tetracycline Repressor, domain 2"/>
    <property type="match status" value="1"/>
</dbReference>
<sequence length="194" mass="21305">MFIDHLDEKMPKQIDHAAYRLELARKAAPLFSERGYSGLGMRQIADALGLSKSALYHYFPTKKSLFLACTETVMSEMTAGGETGPSSQAPKSKDSTLQDPATALIDFAKSLEPGFASEMSLLFDYLRGKTATEIAADPAMQLANDHLRRHVESLVGNESADSTLCLLMGTLLMRHFTGGTLDYETIRPALRKRS</sequence>
<dbReference type="InterPro" id="IPR050109">
    <property type="entry name" value="HTH-type_TetR-like_transc_reg"/>
</dbReference>
<name>A0NXJ5_ROSAI</name>
<keyword evidence="2 4" id="KW-0238">DNA-binding</keyword>
<feature type="DNA-binding region" description="H-T-H motif" evidence="4">
    <location>
        <begin position="40"/>
        <end position="59"/>
    </location>
</feature>
<comment type="caution">
    <text evidence="6">The sequence shown here is derived from an EMBL/GenBank/DDBJ whole genome shotgun (WGS) entry which is preliminary data.</text>
</comment>
<keyword evidence="1" id="KW-0805">Transcription regulation</keyword>
<dbReference type="PROSITE" id="PS50977">
    <property type="entry name" value="HTH_TETR_2"/>
    <property type="match status" value="1"/>
</dbReference>
<dbReference type="AlphaFoldDB" id="A0NXJ5"/>
<dbReference type="PANTHER" id="PTHR30055:SF234">
    <property type="entry name" value="HTH-TYPE TRANSCRIPTIONAL REGULATOR BETI"/>
    <property type="match status" value="1"/>
</dbReference>
<dbReference type="Proteomes" id="UP000004848">
    <property type="component" value="Unassembled WGS sequence"/>
</dbReference>
<dbReference type="PANTHER" id="PTHR30055">
    <property type="entry name" value="HTH-TYPE TRANSCRIPTIONAL REGULATOR RUTR"/>
    <property type="match status" value="1"/>
</dbReference>
<evidence type="ECO:0000256" key="4">
    <source>
        <dbReference type="PROSITE-ProRule" id="PRU00335"/>
    </source>
</evidence>
<dbReference type="SUPFAM" id="SSF46689">
    <property type="entry name" value="Homeodomain-like"/>
    <property type="match status" value="1"/>
</dbReference>
<evidence type="ECO:0000259" key="5">
    <source>
        <dbReference type="PROSITE" id="PS50977"/>
    </source>
</evidence>
<keyword evidence="3" id="KW-0804">Transcription</keyword>
<dbReference type="GO" id="GO:0000976">
    <property type="term" value="F:transcription cis-regulatory region binding"/>
    <property type="evidence" value="ECO:0007669"/>
    <property type="project" value="TreeGrafter"/>
</dbReference>
<dbReference type="eggNOG" id="COG1309">
    <property type="taxonomic scope" value="Bacteria"/>
</dbReference>
<evidence type="ECO:0000256" key="2">
    <source>
        <dbReference type="ARBA" id="ARBA00023125"/>
    </source>
</evidence>
<feature type="domain" description="HTH tetR-type" evidence="5">
    <location>
        <begin position="17"/>
        <end position="77"/>
    </location>
</feature>
<evidence type="ECO:0000256" key="1">
    <source>
        <dbReference type="ARBA" id="ARBA00023015"/>
    </source>
</evidence>
<gene>
    <name evidence="6" type="ORF">SIAM614_28182</name>
</gene>
<dbReference type="InterPro" id="IPR009057">
    <property type="entry name" value="Homeodomain-like_sf"/>
</dbReference>
<dbReference type="EMBL" id="AAUW01000014">
    <property type="protein sequence ID" value="EAV42522.1"/>
    <property type="molecule type" value="Genomic_DNA"/>
</dbReference>
<evidence type="ECO:0000313" key="7">
    <source>
        <dbReference type="Proteomes" id="UP000004848"/>
    </source>
</evidence>
<dbReference type="GO" id="GO:0003700">
    <property type="term" value="F:DNA-binding transcription factor activity"/>
    <property type="evidence" value="ECO:0007669"/>
    <property type="project" value="TreeGrafter"/>
</dbReference>
<protein>
    <submittedName>
        <fullName evidence="6">Transcriptional regulator</fullName>
    </submittedName>
</protein>
<evidence type="ECO:0000313" key="6">
    <source>
        <dbReference type="EMBL" id="EAV42522.1"/>
    </source>
</evidence>
<reference evidence="6 7" key="1">
    <citation type="submission" date="2006-05" db="EMBL/GenBank/DDBJ databases">
        <authorList>
            <person name="King G."/>
            <person name="Ferriera S."/>
            <person name="Johnson J."/>
            <person name="Kravitz S."/>
            <person name="Beeson K."/>
            <person name="Sutton G."/>
            <person name="Rogers Y.-H."/>
            <person name="Friedman R."/>
            <person name="Frazier M."/>
            <person name="Venter J.C."/>
        </authorList>
    </citation>
    <scope>NUCLEOTIDE SEQUENCE [LARGE SCALE GENOMIC DNA]</scope>
    <source>
        <strain evidence="7">ATCC 25650 / DSM 13394 / JCM 20685 / NBRC 16684 / NCIMB 2208 / IAM 12614 / B1</strain>
    </source>
</reference>